<feature type="chain" id="PRO_5042833848" evidence="1">
    <location>
        <begin position="20"/>
        <end position="118"/>
    </location>
</feature>
<dbReference type="EMBL" id="JAXCGZ010000571">
    <property type="protein sequence ID" value="KAK7085803.1"/>
    <property type="molecule type" value="Genomic_DNA"/>
</dbReference>
<protein>
    <submittedName>
        <fullName evidence="2">Uncharacterized protein</fullName>
    </submittedName>
</protein>
<dbReference type="SUPFAM" id="SSF100910">
    <property type="entry name" value="Chemosensory protein Csp2"/>
    <property type="match status" value="1"/>
</dbReference>
<dbReference type="Gene3D" id="1.10.2080.10">
    <property type="entry name" value="Insect odorant-binding protein A10/Ejaculatory bulb-specific protein 3"/>
    <property type="match status" value="1"/>
</dbReference>
<dbReference type="Pfam" id="PF03392">
    <property type="entry name" value="OS-D"/>
    <property type="match status" value="1"/>
</dbReference>
<proteinExistence type="predicted"/>
<dbReference type="Proteomes" id="UP001381693">
    <property type="component" value="Unassembled WGS sequence"/>
</dbReference>
<sequence length="118" mass="13736">MKLINLLFVLALISPTAWGRIFQENFSQAVRDMNNPQLVEFNVLCAVQQGPCDERALKLRKYIPIVVLHQPCPECTRMDLFMLRILINNMKRRFPKCWSIIDRALKNQPVQDAKGCSY</sequence>
<gene>
    <name evidence="2" type="ORF">SK128_019908</name>
</gene>
<evidence type="ECO:0000256" key="1">
    <source>
        <dbReference type="SAM" id="SignalP"/>
    </source>
</evidence>
<dbReference type="AlphaFoldDB" id="A0AAN8XQB1"/>
<name>A0AAN8XQB1_HALRR</name>
<accession>A0AAN8XQB1</accession>
<feature type="signal peptide" evidence="1">
    <location>
        <begin position="1"/>
        <end position="19"/>
    </location>
</feature>
<comment type="caution">
    <text evidence="2">The sequence shown here is derived from an EMBL/GenBank/DDBJ whole genome shotgun (WGS) entry which is preliminary data.</text>
</comment>
<dbReference type="InterPro" id="IPR036682">
    <property type="entry name" value="OS_D_A10/PebIII_sf"/>
</dbReference>
<dbReference type="InterPro" id="IPR005055">
    <property type="entry name" value="A10/PebIII"/>
</dbReference>
<evidence type="ECO:0000313" key="3">
    <source>
        <dbReference type="Proteomes" id="UP001381693"/>
    </source>
</evidence>
<keyword evidence="1" id="KW-0732">Signal</keyword>
<organism evidence="2 3">
    <name type="scientific">Halocaridina rubra</name>
    <name type="common">Hawaiian red shrimp</name>
    <dbReference type="NCBI Taxonomy" id="373956"/>
    <lineage>
        <taxon>Eukaryota</taxon>
        <taxon>Metazoa</taxon>
        <taxon>Ecdysozoa</taxon>
        <taxon>Arthropoda</taxon>
        <taxon>Crustacea</taxon>
        <taxon>Multicrustacea</taxon>
        <taxon>Malacostraca</taxon>
        <taxon>Eumalacostraca</taxon>
        <taxon>Eucarida</taxon>
        <taxon>Decapoda</taxon>
        <taxon>Pleocyemata</taxon>
        <taxon>Caridea</taxon>
        <taxon>Atyoidea</taxon>
        <taxon>Atyidae</taxon>
        <taxon>Halocaridina</taxon>
    </lineage>
</organism>
<evidence type="ECO:0000313" key="2">
    <source>
        <dbReference type="EMBL" id="KAK7085803.1"/>
    </source>
</evidence>
<reference evidence="2 3" key="1">
    <citation type="submission" date="2023-11" db="EMBL/GenBank/DDBJ databases">
        <title>Halocaridina rubra genome assembly.</title>
        <authorList>
            <person name="Smith C."/>
        </authorList>
    </citation>
    <scope>NUCLEOTIDE SEQUENCE [LARGE SCALE GENOMIC DNA]</scope>
    <source>
        <strain evidence="2">EP-1</strain>
        <tissue evidence="2">Whole</tissue>
    </source>
</reference>
<keyword evidence="3" id="KW-1185">Reference proteome</keyword>